<protein>
    <submittedName>
        <fullName evidence="4">Uncharacterized protein</fullName>
    </submittedName>
</protein>
<evidence type="ECO:0000256" key="2">
    <source>
        <dbReference type="SAM" id="Phobius"/>
    </source>
</evidence>
<feature type="signal peptide" evidence="3">
    <location>
        <begin position="1"/>
        <end position="20"/>
    </location>
</feature>
<keyword evidence="2" id="KW-0472">Membrane</keyword>
<dbReference type="Proteomes" id="UP001642483">
    <property type="component" value="Unassembled WGS sequence"/>
</dbReference>
<feature type="region of interest" description="Disordered" evidence="1">
    <location>
        <begin position="119"/>
        <end position="147"/>
    </location>
</feature>
<reference evidence="4 5" key="1">
    <citation type="submission" date="2024-02" db="EMBL/GenBank/DDBJ databases">
        <authorList>
            <person name="Daric V."/>
            <person name="Darras S."/>
        </authorList>
    </citation>
    <scope>NUCLEOTIDE SEQUENCE [LARGE SCALE GENOMIC DNA]</scope>
</reference>
<keyword evidence="3" id="KW-0732">Signal</keyword>
<evidence type="ECO:0000313" key="4">
    <source>
        <dbReference type="EMBL" id="CAK8679757.1"/>
    </source>
</evidence>
<gene>
    <name evidence="4" type="ORF">CVLEPA_LOCUS10009</name>
</gene>
<name>A0ABP0FMX4_CLALP</name>
<evidence type="ECO:0000256" key="1">
    <source>
        <dbReference type="SAM" id="MobiDB-lite"/>
    </source>
</evidence>
<feature type="chain" id="PRO_5046656833" evidence="3">
    <location>
        <begin position="21"/>
        <end position="217"/>
    </location>
</feature>
<feature type="transmembrane region" description="Helical" evidence="2">
    <location>
        <begin position="196"/>
        <end position="215"/>
    </location>
</feature>
<proteinExistence type="predicted"/>
<keyword evidence="2" id="KW-1133">Transmembrane helix</keyword>
<evidence type="ECO:0000313" key="5">
    <source>
        <dbReference type="Proteomes" id="UP001642483"/>
    </source>
</evidence>
<keyword evidence="5" id="KW-1185">Reference proteome</keyword>
<keyword evidence="2" id="KW-0812">Transmembrane</keyword>
<feature type="compositionally biased region" description="Low complexity" evidence="1">
    <location>
        <begin position="163"/>
        <end position="172"/>
    </location>
</feature>
<comment type="caution">
    <text evidence="4">The sequence shown here is derived from an EMBL/GenBank/DDBJ whole genome shotgun (WGS) entry which is preliminary data.</text>
</comment>
<evidence type="ECO:0000256" key="3">
    <source>
        <dbReference type="SAM" id="SignalP"/>
    </source>
</evidence>
<accession>A0ABP0FMX4</accession>
<sequence length="217" mass="22864">MKIFVKVGILLALIVTRGSALSCFQCHHIPGSEDTSCFGPDVDRQYLQECWLSEHVSCGTSIAKTNPADEPVDTTIARECSKTNSDEHCGKNEFGDDVCHYYCSGDGCNSRNDGTPGATVDVADSSAADGNNGFPNANAPGPNANTPPPNTTVGTTKGTTVTAANNNNNNTTMMVSNVDNGRSDNNNDESDNSGSLVQASLLTLLLALVYALVLIKW</sequence>
<feature type="region of interest" description="Disordered" evidence="1">
    <location>
        <begin position="163"/>
        <end position="193"/>
    </location>
</feature>
<feature type="compositionally biased region" description="Low complexity" evidence="1">
    <location>
        <begin position="120"/>
        <end position="144"/>
    </location>
</feature>
<organism evidence="4 5">
    <name type="scientific">Clavelina lepadiformis</name>
    <name type="common">Light-bulb sea squirt</name>
    <name type="synonym">Ascidia lepadiformis</name>
    <dbReference type="NCBI Taxonomy" id="159417"/>
    <lineage>
        <taxon>Eukaryota</taxon>
        <taxon>Metazoa</taxon>
        <taxon>Chordata</taxon>
        <taxon>Tunicata</taxon>
        <taxon>Ascidiacea</taxon>
        <taxon>Aplousobranchia</taxon>
        <taxon>Clavelinidae</taxon>
        <taxon>Clavelina</taxon>
    </lineage>
</organism>
<dbReference type="EMBL" id="CAWYQH010000068">
    <property type="protein sequence ID" value="CAK8679757.1"/>
    <property type="molecule type" value="Genomic_DNA"/>
</dbReference>